<dbReference type="Proteomes" id="UP000777438">
    <property type="component" value="Unassembled WGS sequence"/>
</dbReference>
<evidence type="ECO:0000313" key="2">
    <source>
        <dbReference type="Proteomes" id="UP000777438"/>
    </source>
</evidence>
<name>A0A9P8W807_9HYPO</name>
<dbReference type="Pfam" id="PF05536">
    <property type="entry name" value="Neurochondrin"/>
    <property type="match status" value="1"/>
</dbReference>
<evidence type="ECO:0000313" key="1">
    <source>
        <dbReference type="EMBL" id="KAH6890384.1"/>
    </source>
</evidence>
<accession>A0A9P8W807</accession>
<dbReference type="EMBL" id="JAGPYM010000009">
    <property type="protein sequence ID" value="KAH6890384.1"/>
    <property type="molecule type" value="Genomic_DNA"/>
</dbReference>
<dbReference type="InterPro" id="IPR016024">
    <property type="entry name" value="ARM-type_fold"/>
</dbReference>
<sequence length="624" mass="68571">MADPSSENIAKIQSLLRTKDDTKRFVGLALLKSVLDNPLVQQNEQTIQSLWASLSPVFLDRLLRTGSKASSKNAKEMLDLAVSVLHTFAVLLPDASKSDAKFLDRIPGLVNAVLYGSEETTVLILQLLHTLVSSQDGASAFTKVDDLSPLTEMAPSHAPVMDILSFAWLNAMTVVEDPASLACQVDSNIQSLVSSFTGTDAVTLLEFIGYFLRNANSTIIPSQPKWLKTLVNYIQNLVTSRPTPEARSAYTNAAAALLQTYLDEASRLLFTDSSKKGEKVFSYLLINLLLIDVRSSIPTLLEQLNKPEYPQVSRRLASAFDVVAIFIGYLIQSLEAESLEAFIMPPDNLLKLRKGVNETMSVTAEYLRDRWDASVAGAMGLHPDARAGVAETSTGKHHTLAWDSMKDNATEDVFILSAVRALAIWLREDENDALRKEATGLMDMFMDLYQSGSQLRLDFRSPVLVALEGIITLKKGREIFLAHDGWKVLSRDLLSIFQHSSPASLEAESSRATDIVRILLPVVEGEINGIPEAWMDLITAVAALDFSDQEKQPSLQTQEALLAALQISCAILVGANSGMRQRYKYSIAAINGLATQLAHHVEKDGLLQEMMDDVLETLHRISPT</sequence>
<dbReference type="SUPFAM" id="SSF48371">
    <property type="entry name" value="ARM repeat"/>
    <property type="match status" value="1"/>
</dbReference>
<protein>
    <submittedName>
        <fullName evidence="1">Neurochondrin-domain-containing protein</fullName>
    </submittedName>
</protein>
<proteinExistence type="predicted"/>
<gene>
    <name evidence="1" type="ORF">B0T10DRAFT_317457</name>
</gene>
<dbReference type="OrthoDB" id="8962942at2759"/>
<organism evidence="1 2">
    <name type="scientific">Thelonectria olida</name>
    <dbReference type="NCBI Taxonomy" id="1576542"/>
    <lineage>
        <taxon>Eukaryota</taxon>
        <taxon>Fungi</taxon>
        <taxon>Dikarya</taxon>
        <taxon>Ascomycota</taxon>
        <taxon>Pezizomycotina</taxon>
        <taxon>Sordariomycetes</taxon>
        <taxon>Hypocreomycetidae</taxon>
        <taxon>Hypocreales</taxon>
        <taxon>Nectriaceae</taxon>
        <taxon>Thelonectria</taxon>
    </lineage>
</organism>
<dbReference type="InterPro" id="IPR008709">
    <property type="entry name" value="Neurochondrin"/>
</dbReference>
<dbReference type="AlphaFoldDB" id="A0A9P8W807"/>
<keyword evidence="2" id="KW-1185">Reference proteome</keyword>
<comment type="caution">
    <text evidence="1">The sequence shown here is derived from an EMBL/GenBank/DDBJ whole genome shotgun (WGS) entry which is preliminary data.</text>
</comment>
<dbReference type="PANTHER" id="PTHR13109">
    <property type="entry name" value="NEUROCHONDRIN"/>
    <property type="match status" value="1"/>
</dbReference>
<reference evidence="1 2" key="1">
    <citation type="journal article" date="2021" name="Nat. Commun.">
        <title>Genetic determinants of endophytism in the Arabidopsis root mycobiome.</title>
        <authorList>
            <person name="Mesny F."/>
            <person name="Miyauchi S."/>
            <person name="Thiergart T."/>
            <person name="Pickel B."/>
            <person name="Atanasova L."/>
            <person name="Karlsson M."/>
            <person name="Huettel B."/>
            <person name="Barry K.W."/>
            <person name="Haridas S."/>
            <person name="Chen C."/>
            <person name="Bauer D."/>
            <person name="Andreopoulos W."/>
            <person name="Pangilinan J."/>
            <person name="LaButti K."/>
            <person name="Riley R."/>
            <person name="Lipzen A."/>
            <person name="Clum A."/>
            <person name="Drula E."/>
            <person name="Henrissat B."/>
            <person name="Kohler A."/>
            <person name="Grigoriev I.V."/>
            <person name="Martin F.M."/>
            <person name="Hacquard S."/>
        </authorList>
    </citation>
    <scope>NUCLEOTIDE SEQUENCE [LARGE SCALE GENOMIC DNA]</scope>
    <source>
        <strain evidence="1 2">MPI-CAGE-CH-0241</strain>
    </source>
</reference>
<dbReference type="PANTHER" id="PTHR13109:SF7">
    <property type="entry name" value="NEUROCHONDRIN"/>
    <property type="match status" value="1"/>
</dbReference>